<keyword evidence="2" id="KW-1185">Reference proteome</keyword>
<dbReference type="Proteomes" id="UP000235672">
    <property type="component" value="Unassembled WGS sequence"/>
</dbReference>
<proteinExistence type="predicted"/>
<dbReference type="STRING" id="1745343.A0A2J6PXN5"/>
<dbReference type="AlphaFoldDB" id="A0A2J6PXN5"/>
<gene>
    <name evidence="1" type="ORF">NA56DRAFT_751124</name>
</gene>
<evidence type="ECO:0000313" key="1">
    <source>
        <dbReference type="EMBL" id="PMD18788.1"/>
    </source>
</evidence>
<reference evidence="1 2" key="1">
    <citation type="submission" date="2016-05" db="EMBL/GenBank/DDBJ databases">
        <title>A degradative enzymes factory behind the ericoid mycorrhizal symbiosis.</title>
        <authorList>
            <consortium name="DOE Joint Genome Institute"/>
            <person name="Martino E."/>
            <person name="Morin E."/>
            <person name="Grelet G."/>
            <person name="Kuo A."/>
            <person name="Kohler A."/>
            <person name="Daghino S."/>
            <person name="Barry K."/>
            <person name="Choi C."/>
            <person name="Cichocki N."/>
            <person name="Clum A."/>
            <person name="Copeland A."/>
            <person name="Hainaut M."/>
            <person name="Haridas S."/>
            <person name="Labutti K."/>
            <person name="Lindquist E."/>
            <person name="Lipzen A."/>
            <person name="Khouja H.-R."/>
            <person name="Murat C."/>
            <person name="Ohm R."/>
            <person name="Olson A."/>
            <person name="Spatafora J."/>
            <person name="Veneault-Fourrey C."/>
            <person name="Henrissat B."/>
            <person name="Grigoriev I."/>
            <person name="Martin F."/>
            <person name="Perotto S."/>
        </authorList>
    </citation>
    <scope>NUCLEOTIDE SEQUENCE [LARGE SCALE GENOMIC DNA]</scope>
    <source>
        <strain evidence="1 2">UAMH 7357</strain>
    </source>
</reference>
<dbReference type="PANTHER" id="PTHR40788:SF2">
    <property type="entry name" value="CLR5 DOMAIN-CONTAINING PROTEIN"/>
    <property type="match status" value="1"/>
</dbReference>
<dbReference type="EMBL" id="KZ613492">
    <property type="protein sequence ID" value="PMD18788.1"/>
    <property type="molecule type" value="Genomic_DNA"/>
</dbReference>
<organism evidence="1 2">
    <name type="scientific">Hyaloscypha hepaticicola</name>
    <dbReference type="NCBI Taxonomy" id="2082293"/>
    <lineage>
        <taxon>Eukaryota</taxon>
        <taxon>Fungi</taxon>
        <taxon>Dikarya</taxon>
        <taxon>Ascomycota</taxon>
        <taxon>Pezizomycotina</taxon>
        <taxon>Leotiomycetes</taxon>
        <taxon>Helotiales</taxon>
        <taxon>Hyaloscyphaceae</taxon>
        <taxon>Hyaloscypha</taxon>
    </lineage>
</organism>
<dbReference type="PANTHER" id="PTHR40788">
    <property type="entry name" value="CLR5 DOMAIN-CONTAINING PROTEIN-RELATED"/>
    <property type="match status" value="1"/>
</dbReference>
<dbReference type="OrthoDB" id="2922289at2759"/>
<protein>
    <submittedName>
        <fullName evidence="1">Uncharacterized protein</fullName>
    </submittedName>
</protein>
<accession>A0A2J6PXN5</accession>
<name>A0A2J6PXN5_9HELO</name>
<evidence type="ECO:0000313" key="2">
    <source>
        <dbReference type="Proteomes" id="UP000235672"/>
    </source>
</evidence>
<sequence>MARYAPYLAPERTDFSGLKDFLEARYLQAQDHVWALREDPGYFEEVVYQYADHRPEGLLDSANKHHPNYKKPTFWRATLATVVSEAYHSVIVWHVLVKQAKRVVALQEEHASALDAGHKLPPTYKRELQLFKTLLLYVSQVPRKKLKHMLPAAPQFRKFWELAELGNGQRVMRFRDGMDRENDPLLRAYFKLRNDEDCIRFGYKDLVDEMERVVFAQSEQVKRITPWIAEHFSDLGLSVLAMHGINNYFPLAADFVSSKLADMEEFYPQNFSDWQEFVEKVPSFTFHTVGTPSLVDFSYPCDQRQSRKNAIAMWKAERNLDIFWKEVDRQYEEKMGRTLDKAFAYRFSAKHELERTPEWIEPLEDMFMENKGKQKANPKSKDLGKAQSDFKLEDKNSSIKIVIDEVGVDDIVSDLSQENPSNGKRPIKASIKLDQTAFRAFKALFYTPLELDRPGNMAWKDFLHFMSAMRFSPFKLYGSSWHFEHSEVRSIQFHEPLPSSTVSLRAAMRMGQRLKRTYKWHPDMFEKDSAASSSS</sequence>